<proteinExistence type="predicted"/>
<accession>A0ABN9SDA6</accession>
<comment type="caution">
    <text evidence="1">The sequence shown here is derived from an EMBL/GenBank/DDBJ whole genome shotgun (WGS) entry which is preliminary data.</text>
</comment>
<sequence length="399" mass="42244">DWSPTSPDVVAACWSQGYRDIPAGVPRDRVYRLRREPTPAHDAEFQQAAADEAETEGRALLAARGGGPLAPGFVWLLPIGAVGQVVGASAGGGGALVVAPAAVRAAAPVAPGAAAAQGGVIVGGGVAPAAAPAPHLQGPLQGVAPLVAQAGAGTVWRAAETGGGFQFGDPGPGHTRTAQAVGAKDMHILPDGSALFDEEVSPAVERSFFDRGVSGDARIMAVRRNRQGRRERTWAEMVVDVVREFTDDWDLPGPRSTLLCLEFVNQEGLGLDGHRERFRSTCMLESSRWGVSEHCNVTQALKFGLLHDRVDGSNLVMVESLLRRLQTIEFAHSERAREQEAKGHGGKLSLEEQMACAGTSRAGGSLMICPLLLDHVRSEAWEEREAARTKENNNNKDNV</sequence>
<evidence type="ECO:0000313" key="1">
    <source>
        <dbReference type="EMBL" id="CAK0829840.1"/>
    </source>
</evidence>
<gene>
    <name evidence="1" type="ORF">PCOR1329_LOCUS28654</name>
</gene>
<name>A0ABN9SDA6_9DINO</name>
<dbReference type="EMBL" id="CAUYUJ010010613">
    <property type="protein sequence ID" value="CAK0829840.1"/>
    <property type="molecule type" value="Genomic_DNA"/>
</dbReference>
<organism evidence="1 2">
    <name type="scientific">Prorocentrum cordatum</name>
    <dbReference type="NCBI Taxonomy" id="2364126"/>
    <lineage>
        <taxon>Eukaryota</taxon>
        <taxon>Sar</taxon>
        <taxon>Alveolata</taxon>
        <taxon>Dinophyceae</taxon>
        <taxon>Prorocentrales</taxon>
        <taxon>Prorocentraceae</taxon>
        <taxon>Prorocentrum</taxon>
    </lineage>
</organism>
<keyword evidence="2" id="KW-1185">Reference proteome</keyword>
<protein>
    <submittedName>
        <fullName evidence="1">Uncharacterized protein</fullName>
    </submittedName>
</protein>
<dbReference type="Proteomes" id="UP001189429">
    <property type="component" value="Unassembled WGS sequence"/>
</dbReference>
<feature type="non-terminal residue" evidence="1">
    <location>
        <position position="1"/>
    </location>
</feature>
<reference evidence="1" key="1">
    <citation type="submission" date="2023-10" db="EMBL/GenBank/DDBJ databases">
        <authorList>
            <person name="Chen Y."/>
            <person name="Shah S."/>
            <person name="Dougan E. K."/>
            <person name="Thang M."/>
            <person name="Chan C."/>
        </authorList>
    </citation>
    <scope>NUCLEOTIDE SEQUENCE [LARGE SCALE GENOMIC DNA]</scope>
</reference>
<evidence type="ECO:0000313" key="2">
    <source>
        <dbReference type="Proteomes" id="UP001189429"/>
    </source>
</evidence>